<dbReference type="KEGG" id="mpsy:CEK71_07870"/>
<dbReference type="OrthoDB" id="8552189at2"/>
<keyword evidence="3" id="KW-0378">Hydrolase</keyword>
<comment type="catalytic activity">
    <reaction evidence="8">
        <text>[GlcNAc-(1-&gt;4)-Mur2Ac(oyl-L-Ala-gamma-D-Glu-L-Lys-D-Ala-D-Ala)](n)-di-trans,octa-cis-undecaprenyl diphosphate + beta-D-GlcNAc-(1-&gt;4)-Mur2Ac(oyl-L-Ala-gamma-D-Glu-L-Lys-D-Ala-D-Ala)-di-trans,octa-cis-undecaprenyl diphosphate = [GlcNAc-(1-&gt;4)-Mur2Ac(oyl-L-Ala-gamma-D-Glu-L-Lys-D-Ala-D-Ala)](n+1)-di-trans,octa-cis-undecaprenyl diphosphate + di-trans,octa-cis-undecaprenyl diphosphate + H(+)</text>
        <dbReference type="Rhea" id="RHEA:23708"/>
        <dbReference type="Rhea" id="RHEA-COMP:9602"/>
        <dbReference type="Rhea" id="RHEA-COMP:9603"/>
        <dbReference type="ChEBI" id="CHEBI:15378"/>
        <dbReference type="ChEBI" id="CHEBI:58405"/>
        <dbReference type="ChEBI" id="CHEBI:60033"/>
        <dbReference type="ChEBI" id="CHEBI:78435"/>
        <dbReference type="EC" id="2.4.99.28"/>
    </reaction>
</comment>
<evidence type="ECO:0000256" key="7">
    <source>
        <dbReference type="ARBA" id="ARBA00044770"/>
    </source>
</evidence>
<dbReference type="GO" id="GO:0009252">
    <property type="term" value="P:peptidoglycan biosynthetic process"/>
    <property type="evidence" value="ECO:0007669"/>
    <property type="project" value="TreeGrafter"/>
</dbReference>
<evidence type="ECO:0000256" key="5">
    <source>
        <dbReference type="ARBA" id="ARBA00022679"/>
    </source>
</evidence>
<keyword evidence="13" id="KW-1185">Reference proteome</keyword>
<protein>
    <recommendedName>
        <fullName evidence="7">peptidoglycan glycosyltransferase</fullName>
        <ecNumber evidence="7">2.4.99.28</ecNumber>
    </recommendedName>
</protein>
<feature type="compositionally biased region" description="Pro residues" evidence="9">
    <location>
        <begin position="1127"/>
        <end position="1136"/>
    </location>
</feature>
<dbReference type="GO" id="GO:0008955">
    <property type="term" value="F:peptidoglycan glycosyltransferase activity"/>
    <property type="evidence" value="ECO:0007669"/>
    <property type="project" value="UniProtKB-EC"/>
</dbReference>
<dbReference type="GO" id="GO:0006508">
    <property type="term" value="P:proteolysis"/>
    <property type="evidence" value="ECO:0007669"/>
    <property type="project" value="UniProtKB-KW"/>
</dbReference>
<feature type="transmembrane region" description="Helical" evidence="10">
    <location>
        <begin position="12"/>
        <end position="32"/>
    </location>
</feature>
<reference evidence="12 13" key="1">
    <citation type="submission" date="2017-06" db="EMBL/GenBank/DDBJ databases">
        <title>Genome Sequencing of the methanotroph Methylovulum psychrotolerants str. HV10-M2 isolated from a high-altitude environment.</title>
        <authorList>
            <person name="Mateos-Rivera A."/>
        </authorList>
    </citation>
    <scope>NUCLEOTIDE SEQUENCE [LARGE SCALE GENOMIC DNA]</scope>
    <source>
        <strain evidence="12 13">HV10_M2</strain>
    </source>
</reference>
<dbReference type="GO" id="GO:0004180">
    <property type="term" value="F:carboxypeptidase activity"/>
    <property type="evidence" value="ECO:0007669"/>
    <property type="project" value="UniProtKB-KW"/>
</dbReference>
<feature type="compositionally biased region" description="Low complexity" evidence="9">
    <location>
        <begin position="1102"/>
        <end position="1126"/>
    </location>
</feature>
<evidence type="ECO:0000256" key="9">
    <source>
        <dbReference type="SAM" id="MobiDB-lite"/>
    </source>
</evidence>
<keyword evidence="2 12" id="KW-0121">Carboxypeptidase</keyword>
<keyword evidence="10" id="KW-0472">Membrane</keyword>
<dbReference type="InterPro" id="IPR036950">
    <property type="entry name" value="PBP_transglycosylase"/>
</dbReference>
<dbReference type="InterPro" id="IPR012338">
    <property type="entry name" value="Beta-lactam/transpept-like"/>
</dbReference>
<keyword evidence="3" id="KW-0645">Protease</keyword>
<accession>A0A1Z4BXI3</accession>
<evidence type="ECO:0000259" key="11">
    <source>
        <dbReference type="Pfam" id="PF00912"/>
    </source>
</evidence>
<dbReference type="SUPFAM" id="SSF53955">
    <property type="entry name" value="Lysozyme-like"/>
    <property type="match status" value="1"/>
</dbReference>
<evidence type="ECO:0000256" key="8">
    <source>
        <dbReference type="ARBA" id="ARBA00049902"/>
    </source>
</evidence>
<dbReference type="PANTHER" id="PTHR32282">
    <property type="entry name" value="BINDING PROTEIN TRANSPEPTIDASE, PUTATIVE-RELATED"/>
    <property type="match status" value="1"/>
</dbReference>
<evidence type="ECO:0000256" key="6">
    <source>
        <dbReference type="ARBA" id="ARBA00023268"/>
    </source>
</evidence>
<dbReference type="SUPFAM" id="SSF56601">
    <property type="entry name" value="beta-lactamase/transpeptidase-like"/>
    <property type="match status" value="2"/>
</dbReference>
<feature type="compositionally biased region" description="Basic residues" evidence="9">
    <location>
        <begin position="1046"/>
        <end position="1055"/>
    </location>
</feature>
<gene>
    <name evidence="12" type="ORF">CEK71_07870</name>
</gene>
<dbReference type="RefSeq" id="WP_088618880.1">
    <property type="nucleotide sequence ID" value="NZ_CP022129.1"/>
</dbReference>
<feature type="domain" description="Glycosyl transferase family 51" evidence="11">
    <location>
        <begin position="147"/>
        <end position="309"/>
    </location>
</feature>
<dbReference type="PANTHER" id="PTHR32282:SF24">
    <property type="entry name" value="GLYCOSYL TRANSFERASE FAMILY 51 DOMAIN-CONTAINING PROTEIN"/>
    <property type="match status" value="1"/>
</dbReference>
<dbReference type="PRINTS" id="PR01217">
    <property type="entry name" value="PRICHEXTENSN"/>
</dbReference>
<dbReference type="InterPro" id="IPR050396">
    <property type="entry name" value="Glycosyltr_51/Transpeptidase"/>
</dbReference>
<feature type="region of interest" description="Disordered" evidence="9">
    <location>
        <begin position="1041"/>
        <end position="1189"/>
    </location>
</feature>
<evidence type="ECO:0000313" key="13">
    <source>
        <dbReference type="Proteomes" id="UP000197019"/>
    </source>
</evidence>
<dbReference type="GO" id="GO:0030288">
    <property type="term" value="C:outer membrane-bounded periplasmic space"/>
    <property type="evidence" value="ECO:0007669"/>
    <property type="project" value="TreeGrafter"/>
</dbReference>
<evidence type="ECO:0000256" key="2">
    <source>
        <dbReference type="ARBA" id="ARBA00022645"/>
    </source>
</evidence>
<evidence type="ECO:0000256" key="4">
    <source>
        <dbReference type="ARBA" id="ARBA00022676"/>
    </source>
</evidence>
<dbReference type="EMBL" id="CP022129">
    <property type="protein sequence ID" value="ASF46006.1"/>
    <property type="molecule type" value="Genomic_DNA"/>
</dbReference>
<dbReference type="InterPro" id="IPR023346">
    <property type="entry name" value="Lysozyme-like_dom_sf"/>
</dbReference>
<dbReference type="Gene3D" id="1.10.3810.10">
    <property type="entry name" value="Biosynthetic peptidoglycan transglycosylase-like"/>
    <property type="match status" value="1"/>
</dbReference>
<dbReference type="Pfam" id="PF00912">
    <property type="entry name" value="Transgly"/>
    <property type="match status" value="1"/>
</dbReference>
<dbReference type="Proteomes" id="UP000197019">
    <property type="component" value="Chromosome"/>
</dbReference>
<dbReference type="Gene3D" id="3.40.710.10">
    <property type="entry name" value="DD-peptidase/beta-lactamase superfamily"/>
    <property type="match status" value="1"/>
</dbReference>
<evidence type="ECO:0000256" key="10">
    <source>
        <dbReference type="SAM" id="Phobius"/>
    </source>
</evidence>
<organism evidence="12 13">
    <name type="scientific">Methylovulum psychrotolerans</name>
    <dbReference type="NCBI Taxonomy" id="1704499"/>
    <lineage>
        <taxon>Bacteria</taxon>
        <taxon>Pseudomonadati</taxon>
        <taxon>Pseudomonadota</taxon>
        <taxon>Gammaproteobacteria</taxon>
        <taxon>Methylococcales</taxon>
        <taxon>Methylococcaceae</taxon>
        <taxon>Methylovulum</taxon>
    </lineage>
</organism>
<comment type="pathway">
    <text evidence="1">Cell wall biogenesis; peptidoglycan biosynthesis.</text>
</comment>
<feature type="compositionally biased region" description="Pro residues" evidence="9">
    <location>
        <begin position="1152"/>
        <end position="1189"/>
    </location>
</feature>
<keyword evidence="10" id="KW-1133">Transmembrane helix</keyword>
<sequence>MKQKKHSLVKRVLTIYIVVVLVVVIAVIARLVQQEVKTSKYQAQYLSQISKQLSFKLVNGSSNSVRYPKSGPYDQRLGYTLLPETIDGLKKAGYDITAQADFSPMMAELVDYGLFTIYHEKTQAGLRILDRRNQLVFKAMYPAYGYPNFDAVPPVILNTLLFIENRELLNEQNVQVNPAIEWDRLGFASLQLMAHKLGASSTVPGGSTLATQIEKYRHSPNGYTNSIVDKFRQMGTASVRAYLKGPDTRAMRQEIALSYLNSMPLAATPKSGEIHGLGDGLAAWFGADFNEINKLLSPRALAAKRVSPQQAQAYRQVLGILLSQRRPTYLLGPGFDALQNLTNSYLRILAEQGLISNALRDAALRETTLRPSKAAIIPSKFAAEKKTQAVLRSRLGKMLSVKSNYDLDRLDLTVQTTLDFNTQQAVNQELRRLGEPEYAQAAGLLGKRMLNENTKLAPIVYSLMLFERGQSGNLLRVQTDNYDQALDINEGIRIDLGSTAKLRTMVHYLELLADIYENYKNRPAAALRQIPLHPRDYLSQWVIEQLTANPQIDLQTLLDKALDRRYSSSPGESFFTGGGLHTFSNFSNTDNGKIMSIRDALRDSVNLVFIRLMRDEVYHHLYKPDGLARWLESPDDTRRKEYLHRFADNEGSVYLQRFYNKYQDKTPEEAFGILANRVLAKPSRLAMLFRAVYPDADEQALKKFLLQRLEGSQLSDDDIYSLYDKYTVKHFDLQDQGYITKIHPLELWLVGYLVQNAKIDRDDMMAASAQQRQDVYRWLFKNGRKNAQQRRIMTLLEIEAFREIHKAWQKVGYPFEELTPSYATSIGASGDRPVALAELMGILRNDGRKLPIVRFDSLHFAQGTPYETVLHKTLGQGQQVFAPEIAIAARKALIGVVDGGTASRLRGVYTNLAGQPLAVGGKTGTGDHRKEVWGAGGRLIESKFVSRAAVFTFFIGERFFGVITAYVAGENAGSYHFTSSLPVQIMRHLKPTLSPLINTSPGGEGLKTEEGMSVPVVSEDMDAKTITEAAKPAAVKTVQPVEATKPIHKPTKPKPVKVSPPKASLTPSATPAAVKASPKPVTAKPKTVKPSVPEVDANGENKPPVVKPKVVKPTIPATPAATKPVVKPLPKPPKPSPTVNIPVIVPSRPAVKPAPKPVKPPAATPAPAKPVVKPPKPQPAAVPPAAPAP</sequence>
<keyword evidence="5" id="KW-0808">Transferase</keyword>
<feature type="compositionally biased region" description="Low complexity" evidence="9">
    <location>
        <begin position="1137"/>
        <end position="1151"/>
    </location>
</feature>
<evidence type="ECO:0000313" key="12">
    <source>
        <dbReference type="EMBL" id="ASF46006.1"/>
    </source>
</evidence>
<dbReference type="EC" id="2.4.99.28" evidence="7"/>
<dbReference type="InterPro" id="IPR001264">
    <property type="entry name" value="Glyco_trans_51"/>
</dbReference>
<evidence type="ECO:0000256" key="1">
    <source>
        <dbReference type="ARBA" id="ARBA00004752"/>
    </source>
</evidence>
<keyword evidence="4" id="KW-0328">Glycosyltransferase</keyword>
<name>A0A1Z4BXI3_9GAMM</name>
<proteinExistence type="predicted"/>
<keyword evidence="10" id="KW-0812">Transmembrane</keyword>
<keyword evidence="6" id="KW-0511">Multifunctional enzyme</keyword>
<evidence type="ECO:0000256" key="3">
    <source>
        <dbReference type="ARBA" id="ARBA00022670"/>
    </source>
</evidence>
<dbReference type="AlphaFoldDB" id="A0A1Z4BXI3"/>
<feature type="compositionally biased region" description="Low complexity" evidence="9">
    <location>
        <begin position="1056"/>
        <end position="1093"/>
    </location>
</feature>